<dbReference type="Proteomes" id="UP001552299">
    <property type="component" value="Unassembled WGS sequence"/>
</dbReference>
<gene>
    <name evidence="2" type="ORF">M5K25_000509</name>
</gene>
<dbReference type="InterPro" id="IPR026960">
    <property type="entry name" value="RVT-Znf"/>
</dbReference>
<proteinExistence type="predicted"/>
<organism evidence="2 3">
    <name type="scientific">Dendrobium thyrsiflorum</name>
    <name type="common">Pinecone-like raceme dendrobium</name>
    <name type="synonym">Orchid</name>
    <dbReference type="NCBI Taxonomy" id="117978"/>
    <lineage>
        <taxon>Eukaryota</taxon>
        <taxon>Viridiplantae</taxon>
        <taxon>Streptophyta</taxon>
        <taxon>Embryophyta</taxon>
        <taxon>Tracheophyta</taxon>
        <taxon>Spermatophyta</taxon>
        <taxon>Magnoliopsida</taxon>
        <taxon>Liliopsida</taxon>
        <taxon>Asparagales</taxon>
        <taxon>Orchidaceae</taxon>
        <taxon>Epidendroideae</taxon>
        <taxon>Malaxideae</taxon>
        <taxon>Dendrobiinae</taxon>
        <taxon>Dendrobium</taxon>
    </lineage>
</organism>
<evidence type="ECO:0000259" key="1">
    <source>
        <dbReference type="Pfam" id="PF13966"/>
    </source>
</evidence>
<protein>
    <recommendedName>
        <fullName evidence="1">Reverse transcriptase zinc-binding domain-containing protein</fullName>
    </recommendedName>
</protein>
<dbReference type="EMBL" id="JANQDX010000001">
    <property type="protein sequence ID" value="KAL0928607.1"/>
    <property type="molecule type" value="Genomic_DNA"/>
</dbReference>
<reference evidence="2 3" key="1">
    <citation type="journal article" date="2024" name="Plant Biotechnol. J.">
        <title>Dendrobium thyrsiflorum genome and its molecular insights into genes involved in important horticultural traits.</title>
        <authorList>
            <person name="Chen B."/>
            <person name="Wang J.Y."/>
            <person name="Zheng P.J."/>
            <person name="Li K.L."/>
            <person name="Liang Y.M."/>
            <person name="Chen X.F."/>
            <person name="Zhang C."/>
            <person name="Zhao X."/>
            <person name="He X."/>
            <person name="Zhang G.Q."/>
            <person name="Liu Z.J."/>
            <person name="Xu Q."/>
        </authorList>
    </citation>
    <scope>NUCLEOTIDE SEQUENCE [LARGE SCALE GENOMIC DNA]</scope>
    <source>
        <strain evidence="2">GZMU011</strain>
    </source>
</reference>
<dbReference type="AlphaFoldDB" id="A0ABD0VTT9"/>
<feature type="domain" description="Reverse transcriptase zinc-binding" evidence="1">
    <location>
        <begin position="25"/>
        <end position="77"/>
    </location>
</feature>
<keyword evidence="3" id="KW-1185">Reference proteome</keyword>
<dbReference type="Pfam" id="PF13966">
    <property type="entry name" value="zf-RVT"/>
    <property type="match status" value="1"/>
</dbReference>
<comment type="caution">
    <text evidence="2">The sequence shown here is derived from an EMBL/GenBank/DDBJ whole genome shotgun (WGS) entry which is preliminary data.</text>
</comment>
<accession>A0ABD0VTT9</accession>
<name>A0ABD0VTT9_DENTH</name>
<evidence type="ECO:0000313" key="2">
    <source>
        <dbReference type="EMBL" id="KAL0928607.1"/>
    </source>
</evidence>
<evidence type="ECO:0000313" key="3">
    <source>
        <dbReference type="Proteomes" id="UP001552299"/>
    </source>
</evidence>
<sequence>MDPWCNEKSLMDLVDFHLPSYNNIHAPANSLFTWLACKNSLKTTDFLTRHGIQVASSCILCFSASESHSHLFFECDYFFPILNNLIPVAGDLLMRPNIFQTFNFIEEQNIDRKLKHFYYLMVCAMIYYHRRARNDRMFGHIFDYKATVTQKLKEVPWGNQGLSAAFVA</sequence>